<accession>E6Q7G1</accession>
<evidence type="ECO:0000313" key="1">
    <source>
        <dbReference type="EMBL" id="CBI03136.1"/>
    </source>
</evidence>
<organism evidence="1">
    <name type="scientific">mine drainage metagenome</name>
    <dbReference type="NCBI Taxonomy" id="410659"/>
    <lineage>
        <taxon>unclassified sequences</taxon>
        <taxon>metagenomes</taxon>
        <taxon>ecological metagenomes</taxon>
    </lineage>
</organism>
<proteinExistence type="predicted"/>
<comment type="caution">
    <text evidence="1">The sequence shown here is derived from an EMBL/GenBank/DDBJ whole genome shotgun (WGS) entry which is preliminary data.</text>
</comment>
<dbReference type="EMBL" id="CABO01000049">
    <property type="protein sequence ID" value="CBI03136.1"/>
    <property type="molecule type" value="Genomic_DNA"/>
</dbReference>
<gene>
    <name evidence="1" type="ORF">CARN4_2792</name>
</gene>
<reference evidence="1" key="1">
    <citation type="submission" date="2009-10" db="EMBL/GenBank/DDBJ databases">
        <title>Diversity of trophic interactions inside an arsenic-rich microbial ecosystem.</title>
        <authorList>
            <person name="Bertin P.N."/>
            <person name="Heinrich-Salmeron A."/>
            <person name="Pelletier E."/>
            <person name="Goulhen-Chollet F."/>
            <person name="Arsene-Ploetze F."/>
            <person name="Gallien S."/>
            <person name="Calteau A."/>
            <person name="Vallenet D."/>
            <person name="Casiot C."/>
            <person name="Chane-Woon-Ming B."/>
            <person name="Giloteaux L."/>
            <person name="Barakat M."/>
            <person name="Bonnefoy V."/>
            <person name="Bruneel O."/>
            <person name="Chandler M."/>
            <person name="Cleiss J."/>
            <person name="Duran R."/>
            <person name="Elbaz-Poulichet F."/>
            <person name="Fonknechten N."/>
            <person name="Lauga B."/>
            <person name="Mornico D."/>
            <person name="Ortet P."/>
            <person name="Schaeffer C."/>
            <person name="Siguier P."/>
            <person name="Alexander Thil Smith A."/>
            <person name="Van Dorsselaer A."/>
            <person name="Weissenbach J."/>
            <person name="Medigue C."/>
            <person name="Le Paslier D."/>
        </authorList>
    </citation>
    <scope>NUCLEOTIDE SEQUENCE</scope>
</reference>
<dbReference type="AlphaFoldDB" id="E6Q7G1"/>
<protein>
    <submittedName>
        <fullName evidence="1">Uncharacterized protein</fullName>
    </submittedName>
</protein>
<sequence length="27" mass="2912">MPDMTRGFLSNAIVRFYPAVAASVNAL</sequence>
<name>E6Q7G1_9ZZZZ</name>